<evidence type="ECO:0000313" key="5">
    <source>
        <dbReference type="EMBL" id="KAK3313544.1"/>
    </source>
</evidence>
<feature type="compositionally biased region" description="Low complexity" evidence="3">
    <location>
        <begin position="8"/>
        <end position="19"/>
    </location>
</feature>
<dbReference type="Proteomes" id="UP001283341">
    <property type="component" value="Unassembled WGS sequence"/>
</dbReference>
<keyword evidence="2" id="KW-0539">Nucleus</keyword>
<feature type="compositionally biased region" description="Basic and acidic residues" evidence="3">
    <location>
        <begin position="28"/>
        <end position="63"/>
    </location>
</feature>
<feature type="compositionally biased region" description="Acidic residues" evidence="3">
    <location>
        <begin position="403"/>
        <end position="412"/>
    </location>
</feature>
<dbReference type="AlphaFoldDB" id="A0AAE0HVW4"/>
<feature type="region of interest" description="Disordered" evidence="3">
    <location>
        <begin position="517"/>
        <end position="676"/>
    </location>
</feature>
<accession>A0AAE0HVW4</accession>
<dbReference type="PANTHER" id="PTHR42107:SF1">
    <property type="entry name" value="WHIM1 DOMAIN-CONTAINING PROTEIN"/>
    <property type="match status" value="1"/>
</dbReference>
<evidence type="ECO:0000313" key="6">
    <source>
        <dbReference type="Proteomes" id="UP001283341"/>
    </source>
</evidence>
<reference evidence="5" key="1">
    <citation type="journal article" date="2023" name="Mol. Phylogenet. Evol.">
        <title>Genome-scale phylogeny and comparative genomics of the fungal order Sordariales.</title>
        <authorList>
            <person name="Hensen N."/>
            <person name="Bonometti L."/>
            <person name="Westerberg I."/>
            <person name="Brannstrom I.O."/>
            <person name="Guillou S."/>
            <person name="Cros-Aarteil S."/>
            <person name="Calhoun S."/>
            <person name="Haridas S."/>
            <person name="Kuo A."/>
            <person name="Mondo S."/>
            <person name="Pangilinan J."/>
            <person name="Riley R."/>
            <person name="LaButti K."/>
            <person name="Andreopoulos B."/>
            <person name="Lipzen A."/>
            <person name="Chen C."/>
            <person name="Yan M."/>
            <person name="Daum C."/>
            <person name="Ng V."/>
            <person name="Clum A."/>
            <person name="Steindorff A."/>
            <person name="Ohm R.A."/>
            <person name="Martin F."/>
            <person name="Silar P."/>
            <person name="Natvig D.O."/>
            <person name="Lalanne C."/>
            <person name="Gautier V."/>
            <person name="Ament-Velasquez S.L."/>
            <person name="Kruys A."/>
            <person name="Hutchinson M.I."/>
            <person name="Powell A.J."/>
            <person name="Barry K."/>
            <person name="Miller A.N."/>
            <person name="Grigoriev I.V."/>
            <person name="Debuchy R."/>
            <person name="Gladieux P."/>
            <person name="Hiltunen Thoren M."/>
            <person name="Johannesson H."/>
        </authorList>
    </citation>
    <scope>NUCLEOTIDE SEQUENCE</scope>
    <source>
        <strain evidence="5">CBS 118394</strain>
    </source>
</reference>
<keyword evidence="6" id="KW-1185">Reference proteome</keyword>
<feature type="region of interest" description="Disordered" evidence="3">
    <location>
        <begin position="1"/>
        <end position="67"/>
    </location>
</feature>
<feature type="compositionally biased region" description="Acidic residues" evidence="3">
    <location>
        <begin position="446"/>
        <end position="495"/>
    </location>
</feature>
<proteinExistence type="predicted"/>
<feature type="compositionally biased region" description="Acidic residues" evidence="3">
    <location>
        <begin position="567"/>
        <end position="588"/>
    </location>
</feature>
<dbReference type="Pfam" id="PF15612">
    <property type="entry name" value="WHIM1"/>
    <property type="match status" value="1"/>
</dbReference>
<dbReference type="PANTHER" id="PTHR42107">
    <property type="entry name" value="YALI0D24453P"/>
    <property type="match status" value="1"/>
</dbReference>
<dbReference type="InterPro" id="IPR028942">
    <property type="entry name" value="WHIM1_dom"/>
</dbReference>
<organism evidence="5 6">
    <name type="scientific">Apodospora peruviana</name>
    <dbReference type="NCBI Taxonomy" id="516989"/>
    <lineage>
        <taxon>Eukaryota</taxon>
        <taxon>Fungi</taxon>
        <taxon>Dikarya</taxon>
        <taxon>Ascomycota</taxon>
        <taxon>Pezizomycotina</taxon>
        <taxon>Sordariomycetes</taxon>
        <taxon>Sordariomycetidae</taxon>
        <taxon>Sordariales</taxon>
        <taxon>Lasiosphaeriaceae</taxon>
        <taxon>Apodospora</taxon>
    </lineage>
</organism>
<reference evidence="5" key="2">
    <citation type="submission" date="2023-06" db="EMBL/GenBank/DDBJ databases">
        <authorList>
            <consortium name="Lawrence Berkeley National Laboratory"/>
            <person name="Haridas S."/>
            <person name="Hensen N."/>
            <person name="Bonometti L."/>
            <person name="Westerberg I."/>
            <person name="Brannstrom I.O."/>
            <person name="Guillou S."/>
            <person name="Cros-Aarteil S."/>
            <person name="Calhoun S."/>
            <person name="Kuo A."/>
            <person name="Mondo S."/>
            <person name="Pangilinan J."/>
            <person name="Riley R."/>
            <person name="Labutti K."/>
            <person name="Andreopoulos B."/>
            <person name="Lipzen A."/>
            <person name="Chen C."/>
            <person name="Yanf M."/>
            <person name="Daum C."/>
            <person name="Ng V."/>
            <person name="Clum A."/>
            <person name="Steindorff A."/>
            <person name="Ohm R."/>
            <person name="Martin F."/>
            <person name="Silar P."/>
            <person name="Natvig D."/>
            <person name="Lalanne C."/>
            <person name="Gautier V."/>
            <person name="Ament-Velasquez S.L."/>
            <person name="Kruys A."/>
            <person name="Hutchinson M.I."/>
            <person name="Powell A.J."/>
            <person name="Barry K."/>
            <person name="Miller A.N."/>
            <person name="Grigoriev I.V."/>
            <person name="Debuchy R."/>
            <person name="Gladieux P."/>
            <person name="Thoren M.H."/>
            <person name="Johannesson H."/>
        </authorList>
    </citation>
    <scope>NUCLEOTIDE SEQUENCE</scope>
    <source>
        <strain evidence="5">CBS 118394</strain>
    </source>
</reference>
<gene>
    <name evidence="5" type="ORF">B0H66DRAFT_355679</name>
</gene>
<name>A0AAE0HVW4_9PEZI</name>
<feature type="compositionally biased region" description="Basic residues" evidence="3">
    <location>
        <begin position="534"/>
        <end position="543"/>
    </location>
</feature>
<feature type="compositionally biased region" description="Low complexity" evidence="3">
    <location>
        <begin position="659"/>
        <end position="676"/>
    </location>
</feature>
<comment type="subcellular location">
    <subcellularLocation>
        <location evidence="1">Nucleus</location>
    </subcellularLocation>
</comment>
<evidence type="ECO:0000259" key="4">
    <source>
        <dbReference type="Pfam" id="PF15612"/>
    </source>
</evidence>
<sequence>MTDDESSELSSISSLSAPPSDDESDIQLEEKHGILKFFHKVDKNPALEPKEPSPPPRKREPSPPHEYVLADNPDIAFIVMFRARFTEAFPKSLANFGPQELERDVVEQIPGERVEAFLCALLGLLLNRKQDVKPGHYNRALEEAIQTHKSQWAKNWESKNPLSGSATFSSMTPVERLTLLRALVEWTLSSSDVVKTMINQGYKNRHEDDLNITLSVQPWGSDGDKRRYFLIEGNDDTAFRVYRESNPAGVQRTWWSVAGTIDELKALSEKLETNDGGPKARALAKRINNSIPRFEATEEKRKRREYRLLRKEAFKRPETGFSVYEGRTRGKRMKYTYSDDEDDFNSDSTNRRSTRNTRNHTPAEPSGLVTTASGRQVRAPTRLNAESASTGAPSAPPSVQDDTYNEDAEMTQDEPVGPTGRPRRSAAVNHGTNGWRSSKKRKSEEYESGEEDDGGSSPDFGDDEEDGDVVLDEEDEEEDEFAEDEVVDDDDDLVDDVAAPKSPAIFKFPIKATIGQDGKAKMVPGPPPAVSGLIKRKYPRAAHRNIVISDESSTPNTPGGGMGRRDEDDDDNEDDEDSVQDEPEEEPPAAESIAVVIKPRPATASVTEASTATITKATNGNGVVAHPGTPIKAASNGGPQQQPPTTAALAFRGSPEKPPAAATAAAALPRPATIDV</sequence>
<feature type="region of interest" description="Disordered" evidence="3">
    <location>
        <begin position="336"/>
        <end position="500"/>
    </location>
</feature>
<comment type="caution">
    <text evidence="5">The sequence shown here is derived from an EMBL/GenBank/DDBJ whole genome shotgun (WGS) entry which is preliminary data.</text>
</comment>
<evidence type="ECO:0000256" key="3">
    <source>
        <dbReference type="SAM" id="MobiDB-lite"/>
    </source>
</evidence>
<dbReference type="EMBL" id="JAUEDM010000007">
    <property type="protein sequence ID" value="KAK3313544.1"/>
    <property type="molecule type" value="Genomic_DNA"/>
</dbReference>
<evidence type="ECO:0000256" key="2">
    <source>
        <dbReference type="ARBA" id="ARBA00023242"/>
    </source>
</evidence>
<feature type="compositionally biased region" description="Low complexity" evidence="3">
    <location>
        <begin position="602"/>
        <end position="615"/>
    </location>
</feature>
<evidence type="ECO:0000256" key="1">
    <source>
        <dbReference type="ARBA" id="ARBA00004123"/>
    </source>
</evidence>
<dbReference type="GO" id="GO:0005634">
    <property type="term" value="C:nucleus"/>
    <property type="evidence" value="ECO:0007669"/>
    <property type="project" value="UniProtKB-SubCell"/>
</dbReference>
<protein>
    <recommendedName>
        <fullName evidence="4">WHIM1 domain-containing protein</fullName>
    </recommendedName>
</protein>
<feature type="domain" description="WHIM1" evidence="4">
    <location>
        <begin position="155"/>
        <end position="199"/>
    </location>
</feature>